<gene>
    <name evidence="1" type="ORF">R69888_01284</name>
</gene>
<organism evidence="1 2">
    <name type="scientific">Paraburkholderia haematera</name>
    <dbReference type="NCBI Taxonomy" id="2793077"/>
    <lineage>
        <taxon>Bacteria</taxon>
        <taxon>Pseudomonadati</taxon>
        <taxon>Pseudomonadota</taxon>
        <taxon>Betaproteobacteria</taxon>
        <taxon>Burkholderiales</taxon>
        <taxon>Burkholderiaceae</taxon>
        <taxon>Paraburkholderia</taxon>
    </lineage>
</organism>
<name>A0ABN7KYX8_9BURK</name>
<evidence type="ECO:0008006" key="3">
    <source>
        <dbReference type="Google" id="ProtNLM"/>
    </source>
</evidence>
<sequence>MASQTATALFPNQVAAVLDLRAQLLMGPAQYINYAVLTDAMIWDKLVAAETEAERLLKTFFSAVQIIPDTALQSEIDALEAAETRYRTIGAFDYDPAMFEGERWGLMRLPYKPVLQVQSVTIAFPAPFLMNYVVPFEWIRIDRKYGDMQLVPTTAAQVSPVGAFALVAMGGAVTYPQAVGVRYTCGLINADGQVATSFAEHWDDLVDLVKRMAIGKIMKMAYLPASASISADGLSQSNSFNYQAWQDQISVDLFGPKGSNGGLYTSIHGINSQALG</sequence>
<dbReference type="EMBL" id="CAJNBK010000002">
    <property type="protein sequence ID" value="CAE6713991.1"/>
    <property type="molecule type" value="Genomic_DNA"/>
</dbReference>
<evidence type="ECO:0000313" key="2">
    <source>
        <dbReference type="Proteomes" id="UP000672526"/>
    </source>
</evidence>
<reference evidence="1 2" key="1">
    <citation type="submission" date="2021-02" db="EMBL/GenBank/DDBJ databases">
        <authorList>
            <person name="Vanwijnsberghe S."/>
        </authorList>
    </citation>
    <scope>NUCLEOTIDE SEQUENCE [LARGE SCALE GENOMIC DNA]</scope>
    <source>
        <strain evidence="1 2">LMG 31837</strain>
    </source>
</reference>
<comment type="caution">
    <text evidence="1">The sequence shown here is derived from an EMBL/GenBank/DDBJ whole genome shotgun (WGS) entry which is preliminary data.</text>
</comment>
<accession>A0ABN7KYX8</accession>
<dbReference type="RefSeq" id="WP_211610176.1">
    <property type="nucleotide sequence ID" value="NZ_CAJNBK010000002.1"/>
</dbReference>
<keyword evidence="2" id="KW-1185">Reference proteome</keyword>
<proteinExistence type="predicted"/>
<protein>
    <recommendedName>
        <fullName evidence="3">DUF2612 domain-containing protein</fullName>
    </recommendedName>
</protein>
<dbReference type="Proteomes" id="UP000672526">
    <property type="component" value="Unassembled WGS sequence"/>
</dbReference>
<evidence type="ECO:0000313" key="1">
    <source>
        <dbReference type="EMBL" id="CAE6713991.1"/>
    </source>
</evidence>